<evidence type="ECO:0008006" key="4">
    <source>
        <dbReference type="Google" id="ProtNLM"/>
    </source>
</evidence>
<reference evidence="3" key="1">
    <citation type="journal article" date="2019" name="Int. J. Syst. Evol. Microbiol.">
        <title>The Global Catalogue of Microorganisms (GCM) 10K type strain sequencing project: providing services to taxonomists for standard genome sequencing and annotation.</title>
        <authorList>
            <consortium name="The Broad Institute Genomics Platform"/>
            <consortium name="The Broad Institute Genome Sequencing Center for Infectious Disease"/>
            <person name="Wu L."/>
            <person name="Ma J."/>
        </authorList>
    </citation>
    <scope>NUCLEOTIDE SEQUENCE [LARGE SCALE GENOMIC DNA]</scope>
    <source>
        <strain evidence="3">JCM 17498</strain>
    </source>
</reference>
<dbReference type="RefSeq" id="WP_344693607.1">
    <property type="nucleotide sequence ID" value="NZ_BAABBF010000005.1"/>
</dbReference>
<proteinExistence type="predicted"/>
<name>A0ABP7EA02_9SPHN</name>
<evidence type="ECO:0000313" key="3">
    <source>
        <dbReference type="Proteomes" id="UP001500523"/>
    </source>
</evidence>
<feature type="chain" id="PRO_5045234719" description="YpeB-like protein with protease inhibitory function" evidence="1">
    <location>
        <begin position="20"/>
        <end position="173"/>
    </location>
</feature>
<keyword evidence="1" id="KW-0732">Signal</keyword>
<evidence type="ECO:0000256" key="1">
    <source>
        <dbReference type="SAM" id="SignalP"/>
    </source>
</evidence>
<sequence length="173" mass="18452">MRIPALIAAIAVLASPATAQRLCLSDDEALALALVALPEIIRETGRVCADRLPTASLIRREGGPVIAKYQAAADRAWPAARTAIVKLSDPAVDLLLQSDYARPVLTSLIAPQIVGRIDLTDCATIDRLVTDLEPLPARNTADAIVTVLRYFKESKARGGKVAVPELPLCPTPR</sequence>
<accession>A0ABP7EA02</accession>
<dbReference type="EMBL" id="BAABBF010000005">
    <property type="protein sequence ID" value="GAA3714214.1"/>
    <property type="molecule type" value="Genomic_DNA"/>
</dbReference>
<gene>
    <name evidence="2" type="ORF">GCM10022268_23720</name>
</gene>
<protein>
    <recommendedName>
        <fullName evidence="4">YpeB-like protein with protease inhibitory function</fullName>
    </recommendedName>
</protein>
<dbReference type="Proteomes" id="UP001500523">
    <property type="component" value="Unassembled WGS sequence"/>
</dbReference>
<organism evidence="2 3">
    <name type="scientific">Sphingomonas cynarae</name>
    <dbReference type="NCBI Taxonomy" id="930197"/>
    <lineage>
        <taxon>Bacteria</taxon>
        <taxon>Pseudomonadati</taxon>
        <taxon>Pseudomonadota</taxon>
        <taxon>Alphaproteobacteria</taxon>
        <taxon>Sphingomonadales</taxon>
        <taxon>Sphingomonadaceae</taxon>
        <taxon>Sphingomonas</taxon>
    </lineage>
</organism>
<feature type="signal peptide" evidence="1">
    <location>
        <begin position="1"/>
        <end position="19"/>
    </location>
</feature>
<evidence type="ECO:0000313" key="2">
    <source>
        <dbReference type="EMBL" id="GAA3714214.1"/>
    </source>
</evidence>
<comment type="caution">
    <text evidence="2">The sequence shown here is derived from an EMBL/GenBank/DDBJ whole genome shotgun (WGS) entry which is preliminary data.</text>
</comment>
<keyword evidence="3" id="KW-1185">Reference proteome</keyword>